<gene>
    <name evidence="3" type="ORF">LR48_Vigan06g078400</name>
</gene>
<dbReference type="Gramene" id="KOM45478">
    <property type="protein sequence ID" value="KOM45478"/>
    <property type="gene ID" value="LR48_Vigan06g078400"/>
</dbReference>
<dbReference type="Proteomes" id="UP000053144">
    <property type="component" value="Chromosome 6"/>
</dbReference>
<dbReference type="Gene3D" id="2.40.70.10">
    <property type="entry name" value="Acid Proteases"/>
    <property type="match status" value="1"/>
</dbReference>
<comment type="similarity">
    <text evidence="1">Belongs to the peptidase A1 family.</text>
</comment>
<dbReference type="Pfam" id="PF14543">
    <property type="entry name" value="TAXi_N"/>
    <property type="match status" value="1"/>
</dbReference>
<dbReference type="AlphaFoldDB" id="A0A0L9URW6"/>
<evidence type="ECO:0000313" key="4">
    <source>
        <dbReference type="Proteomes" id="UP000053144"/>
    </source>
</evidence>
<evidence type="ECO:0000259" key="2">
    <source>
        <dbReference type="Pfam" id="PF14543"/>
    </source>
</evidence>
<dbReference type="SUPFAM" id="SSF50630">
    <property type="entry name" value="Acid proteases"/>
    <property type="match status" value="1"/>
</dbReference>
<evidence type="ECO:0000313" key="3">
    <source>
        <dbReference type="EMBL" id="KOM45478.1"/>
    </source>
</evidence>
<proteinExistence type="inferred from homology"/>
<organism evidence="3 4">
    <name type="scientific">Phaseolus angularis</name>
    <name type="common">Azuki bean</name>
    <name type="synonym">Vigna angularis</name>
    <dbReference type="NCBI Taxonomy" id="3914"/>
    <lineage>
        <taxon>Eukaryota</taxon>
        <taxon>Viridiplantae</taxon>
        <taxon>Streptophyta</taxon>
        <taxon>Embryophyta</taxon>
        <taxon>Tracheophyta</taxon>
        <taxon>Spermatophyta</taxon>
        <taxon>Magnoliopsida</taxon>
        <taxon>eudicotyledons</taxon>
        <taxon>Gunneridae</taxon>
        <taxon>Pentapetalae</taxon>
        <taxon>rosids</taxon>
        <taxon>fabids</taxon>
        <taxon>Fabales</taxon>
        <taxon>Fabaceae</taxon>
        <taxon>Papilionoideae</taxon>
        <taxon>50 kb inversion clade</taxon>
        <taxon>NPAAA clade</taxon>
        <taxon>indigoferoid/millettioid clade</taxon>
        <taxon>Phaseoleae</taxon>
        <taxon>Vigna</taxon>
    </lineage>
</organism>
<dbReference type="InterPro" id="IPR021109">
    <property type="entry name" value="Peptidase_aspartic_dom_sf"/>
</dbReference>
<dbReference type="EMBL" id="CM003376">
    <property type="protein sequence ID" value="KOM45478.1"/>
    <property type="molecule type" value="Genomic_DNA"/>
</dbReference>
<name>A0A0L9URW6_PHAAN</name>
<dbReference type="STRING" id="3914.A0A0L9URW6"/>
<evidence type="ECO:0000256" key="1">
    <source>
        <dbReference type="ARBA" id="ARBA00007447"/>
    </source>
</evidence>
<protein>
    <recommendedName>
        <fullName evidence="2">Xylanase inhibitor N-terminal domain-containing protein</fullName>
    </recommendedName>
</protein>
<dbReference type="InterPro" id="IPR032861">
    <property type="entry name" value="TAXi_N"/>
</dbReference>
<feature type="domain" description="Xylanase inhibitor N-terminal" evidence="2">
    <location>
        <begin position="23"/>
        <end position="138"/>
    </location>
</feature>
<reference evidence="4" key="1">
    <citation type="journal article" date="2015" name="Proc. Natl. Acad. Sci. U.S.A.">
        <title>Genome sequencing of adzuki bean (Vigna angularis) provides insight into high starch and low fat accumulation and domestication.</title>
        <authorList>
            <person name="Yang K."/>
            <person name="Tian Z."/>
            <person name="Chen C."/>
            <person name="Luo L."/>
            <person name="Zhao B."/>
            <person name="Wang Z."/>
            <person name="Yu L."/>
            <person name="Li Y."/>
            <person name="Sun Y."/>
            <person name="Li W."/>
            <person name="Chen Y."/>
            <person name="Li Y."/>
            <person name="Zhang Y."/>
            <person name="Ai D."/>
            <person name="Zhao J."/>
            <person name="Shang C."/>
            <person name="Ma Y."/>
            <person name="Wu B."/>
            <person name="Wang M."/>
            <person name="Gao L."/>
            <person name="Sun D."/>
            <person name="Zhang P."/>
            <person name="Guo F."/>
            <person name="Wang W."/>
            <person name="Li Y."/>
            <person name="Wang J."/>
            <person name="Varshney R.K."/>
            <person name="Wang J."/>
            <person name="Ling H.Q."/>
            <person name="Wan P."/>
        </authorList>
    </citation>
    <scope>NUCLEOTIDE SEQUENCE</scope>
    <source>
        <strain evidence="4">cv. Jingnong 6</strain>
    </source>
</reference>
<sequence length="260" mass="27396">MNVLNQNGDSDFESIELGFECGSDYNSSTYHPVRCGTKKCIQAKGTDCITCINHPLKTGCTNNTCGVQPFNPFAGFYVSGDVGQDTLSSAHSTTRARAPSNLHVPTYISSYVYPDKFGVEGFLLGLARGKMASSNSSSSTLVVASSYLTTSVFKFGSSPVPSTSLPLSSSGLELLETKRSQDAGAGSLSCTAFGSSSEGIGNFGFISSATKTVNSLSRSVVGASSINFGLKSQALEVLKQSQSLVRSIQNLNPNIYFLFT</sequence>
<accession>A0A0L9URW6</accession>